<organism evidence="2 3">
    <name type="scientific">Amycolatopsis dongchuanensis</name>
    <dbReference type="NCBI Taxonomy" id="1070866"/>
    <lineage>
        <taxon>Bacteria</taxon>
        <taxon>Bacillati</taxon>
        <taxon>Actinomycetota</taxon>
        <taxon>Actinomycetes</taxon>
        <taxon>Pseudonocardiales</taxon>
        <taxon>Pseudonocardiaceae</taxon>
        <taxon>Amycolatopsis</taxon>
    </lineage>
</organism>
<protein>
    <submittedName>
        <fullName evidence="2">Uncharacterized protein</fullName>
    </submittedName>
</protein>
<reference evidence="3" key="1">
    <citation type="journal article" date="2019" name="Int. J. Syst. Evol. Microbiol.">
        <title>The Global Catalogue of Microorganisms (GCM) 10K type strain sequencing project: providing services to taxonomists for standard genome sequencing and annotation.</title>
        <authorList>
            <consortium name="The Broad Institute Genomics Platform"/>
            <consortium name="The Broad Institute Genome Sequencing Center for Infectious Disease"/>
            <person name="Wu L."/>
            <person name="Ma J."/>
        </authorList>
    </citation>
    <scope>NUCLEOTIDE SEQUENCE [LARGE SCALE GENOMIC DNA]</scope>
    <source>
        <strain evidence="3">JCM 18054</strain>
    </source>
</reference>
<dbReference type="EMBL" id="BAABIB010000145">
    <property type="protein sequence ID" value="GAA4665563.1"/>
    <property type="molecule type" value="Genomic_DNA"/>
</dbReference>
<evidence type="ECO:0000313" key="3">
    <source>
        <dbReference type="Proteomes" id="UP001500192"/>
    </source>
</evidence>
<feature type="region of interest" description="Disordered" evidence="1">
    <location>
        <begin position="1"/>
        <end position="22"/>
    </location>
</feature>
<proteinExistence type="predicted"/>
<feature type="compositionally biased region" description="Gly residues" evidence="1">
    <location>
        <begin position="1"/>
        <end position="10"/>
    </location>
</feature>
<accession>A0ABP8VKN1</accession>
<keyword evidence="3" id="KW-1185">Reference proteome</keyword>
<evidence type="ECO:0000313" key="2">
    <source>
        <dbReference type="EMBL" id="GAA4665563.1"/>
    </source>
</evidence>
<sequence>MGQPLGGVGIRGSPCAGRPDGLNGPVTVITCAVVADGLPILPRPRKPREPGTG</sequence>
<evidence type="ECO:0000256" key="1">
    <source>
        <dbReference type="SAM" id="MobiDB-lite"/>
    </source>
</evidence>
<dbReference type="Proteomes" id="UP001500192">
    <property type="component" value="Unassembled WGS sequence"/>
</dbReference>
<comment type="caution">
    <text evidence="2">The sequence shown here is derived from an EMBL/GenBank/DDBJ whole genome shotgun (WGS) entry which is preliminary data.</text>
</comment>
<name>A0ABP8VKN1_9PSEU</name>
<gene>
    <name evidence="2" type="ORF">GCM10023214_68610</name>
</gene>